<dbReference type="EMBL" id="CP003051">
    <property type="protein sequence ID" value="AGA91730.1"/>
    <property type="molecule type" value="Genomic_DNA"/>
</dbReference>
<dbReference type="Gene3D" id="3.90.730.10">
    <property type="entry name" value="Ribonuclease T2-like"/>
    <property type="match status" value="1"/>
</dbReference>
<dbReference type="GO" id="GO:0003723">
    <property type="term" value="F:RNA binding"/>
    <property type="evidence" value="ECO:0007669"/>
    <property type="project" value="InterPro"/>
</dbReference>
<dbReference type="Proteomes" id="UP000010816">
    <property type="component" value="Chromosome"/>
</dbReference>
<organism evidence="4 5">
    <name type="scientific">Thioflavicoccus mobilis 8321</name>
    <dbReference type="NCBI Taxonomy" id="765912"/>
    <lineage>
        <taxon>Bacteria</taxon>
        <taxon>Pseudomonadati</taxon>
        <taxon>Pseudomonadota</taxon>
        <taxon>Gammaproteobacteria</taxon>
        <taxon>Chromatiales</taxon>
        <taxon>Chromatiaceae</taxon>
        <taxon>Thioflavicoccus</taxon>
    </lineage>
</organism>
<dbReference type="AlphaFoldDB" id="L0H252"/>
<evidence type="ECO:0000256" key="3">
    <source>
        <dbReference type="SAM" id="SignalP"/>
    </source>
</evidence>
<dbReference type="GO" id="GO:0033897">
    <property type="term" value="F:ribonuclease T2 activity"/>
    <property type="evidence" value="ECO:0007669"/>
    <property type="project" value="InterPro"/>
</dbReference>
<dbReference type="Pfam" id="PF00445">
    <property type="entry name" value="Ribonuclease_T2"/>
    <property type="match status" value="1"/>
</dbReference>
<dbReference type="OrthoDB" id="4720638at2"/>
<dbReference type="PATRIC" id="fig|765912.4.peg.2974"/>
<sequence length="354" mass="37790">MTKPIFPTCLLLLGLSLTGDATAQQVHLDGYLIASTACAATKKKDRDNPGRIHLEPGRRYEVVGRNTTPGTHYRIRVPGVPVTELRWVAMTCGAFAPAASAAGPTSTAASDAPGEGLAPDGIELMLAASWEPAFCRSGAGQDRPECRAQTPERFDATHFALHGLWPDDLDDQAIFPCYCDQGAPASCAESHPSDAQIALSNEVRERLAVAMPGMQSGLHRHEWTKHGTCYEDDKIGPDAGADADEYFAESLAVLEALNASAVRRLFVDHLGEELTRAQIEAAFDEAFGPGAGERVLIRCANIGRERVITELWIGLAGDIDEPADLAALIQAAPPATTWNHAGSCTGGRVVRVEE</sequence>
<feature type="signal peptide" evidence="3">
    <location>
        <begin position="1"/>
        <end position="23"/>
    </location>
</feature>
<keyword evidence="5" id="KW-1185">Reference proteome</keyword>
<proteinExistence type="inferred from homology"/>
<gene>
    <name evidence="4" type="ORF">Thimo_3041</name>
</gene>
<dbReference type="STRING" id="765912.Thimo_3041"/>
<comment type="similarity">
    <text evidence="1 2">Belongs to the RNase T2 family.</text>
</comment>
<protein>
    <submittedName>
        <fullName evidence="4">Ribonuclease I</fullName>
    </submittedName>
</protein>
<reference evidence="4 5" key="1">
    <citation type="submission" date="2011-09" db="EMBL/GenBank/DDBJ databases">
        <title>Complete sequence of chromosome of Thioflavicoccus mobilis 8321.</title>
        <authorList>
            <consortium name="US DOE Joint Genome Institute"/>
            <person name="Lucas S."/>
            <person name="Han J."/>
            <person name="Lapidus A."/>
            <person name="Cheng J.-F."/>
            <person name="Goodwin L."/>
            <person name="Pitluck S."/>
            <person name="Peters L."/>
            <person name="Ovchinnikova G."/>
            <person name="Lu M."/>
            <person name="Detter J.C."/>
            <person name="Han C."/>
            <person name="Tapia R."/>
            <person name="Land M."/>
            <person name="Hauser L."/>
            <person name="Kyrpides N."/>
            <person name="Ivanova N."/>
            <person name="Pagani I."/>
            <person name="Vogl K."/>
            <person name="Liu Z."/>
            <person name="Imhoff J."/>
            <person name="Thiel V."/>
            <person name="Frigaard N.-U."/>
            <person name="Bryant D."/>
            <person name="Woyke T."/>
        </authorList>
    </citation>
    <scope>NUCLEOTIDE SEQUENCE [LARGE SCALE GENOMIC DNA]</scope>
    <source>
        <strain evidence="4 5">8321</strain>
    </source>
</reference>
<dbReference type="InterPro" id="IPR036430">
    <property type="entry name" value="RNase_T2-like_sf"/>
</dbReference>
<dbReference type="GO" id="GO:0006401">
    <property type="term" value="P:RNA catabolic process"/>
    <property type="evidence" value="ECO:0007669"/>
    <property type="project" value="TreeGrafter"/>
</dbReference>
<evidence type="ECO:0000313" key="5">
    <source>
        <dbReference type="Proteomes" id="UP000010816"/>
    </source>
</evidence>
<dbReference type="InterPro" id="IPR018188">
    <property type="entry name" value="RNase_T2_His_AS_1"/>
</dbReference>
<name>L0H252_9GAMM</name>
<dbReference type="InterPro" id="IPR033130">
    <property type="entry name" value="RNase_T2_His_AS_2"/>
</dbReference>
<dbReference type="eggNOG" id="COG3719">
    <property type="taxonomic scope" value="Bacteria"/>
</dbReference>
<dbReference type="PANTHER" id="PTHR11240:SF22">
    <property type="entry name" value="RIBONUCLEASE T2"/>
    <property type="match status" value="1"/>
</dbReference>
<evidence type="ECO:0000256" key="2">
    <source>
        <dbReference type="RuleBase" id="RU004328"/>
    </source>
</evidence>
<dbReference type="InterPro" id="IPR001568">
    <property type="entry name" value="RNase_T2-like"/>
</dbReference>
<evidence type="ECO:0000256" key="1">
    <source>
        <dbReference type="ARBA" id="ARBA00007469"/>
    </source>
</evidence>
<accession>L0H252</accession>
<dbReference type="PROSITE" id="PS00531">
    <property type="entry name" value="RNASE_T2_2"/>
    <property type="match status" value="1"/>
</dbReference>
<dbReference type="KEGG" id="tmb:Thimo_3041"/>
<dbReference type="HOGENOM" id="CLU_066430_0_0_6"/>
<evidence type="ECO:0000313" key="4">
    <source>
        <dbReference type="EMBL" id="AGA91730.1"/>
    </source>
</evidence>
<keyword evidence="3" id="KW-0732">Signal</keyword>
<dbReference type="PANTHER" id="PTHR11240">
    <property type="entry name" value="RIBONUCLEASE T2"/>
    <property type="match status" value="1"/>
</dbReference>
<dbReference type="SUPFAM" id="SSF55895">
    <property type="entry name" value="Ribonuclease Rh-like"/>
    <property type="match status" value="1"/>
</dbReference>
<dbReference type="RefSeq" id="WP_015281858.1">
    <property type="nucleotide sequence ID" value="NC_019940.1"/>
</dbReference>
<dbReference type="PROSITE" id="PS00530">
    <property type="entry name" value="RNASE_T2_1"/>
    <property type="match status" value="1"/>
</dbReference>
<feature type="chain" id="PRO_5003943265" evidence="3">
    <location>
        <begin position="24"/>
        <end position="354"/>
    </location>
</feature>